<dbReference type="Proteomes" id="UP000672097">
    <property type="component" value="Unassembled WGS sequence"/>
</dbReference>
<dbReference type="Gene3D" id="2.130.10.120">
    <property type="entry name" value="Prolyl oligopeptidase, N-terminal domain"/>
    <property type="match status" value="1"/>
</dbReference>
<dbReference type="InterPro" id="IPR051167">
    <property type="entry name" value="Prolyl_oligopep/macrocyclase"/>
</dbReference>
<name>A0ABS5DXK0_9BURK</name>
<feature type="chain" id="PRO_5046937181" evidence="4">
    <location>
        <begin position="20"/>
        <end position="705"/>
    </location>
</feature>
<dbReference type="Gene3D" id="3.40.50.1820">
    <property type="entry name" value="alpha/beta hydrolase"/>
    <property type="match status" value="1"/>
</dbReference>
<dbReference type="SUPFAM" id="SSF53474">
    <property type="entry name" value="alpha/beta-Hydrolases"/>
    <property type="match status" value="1"/>
</dbReference>
<feature type="domain" description="Peptidase S9A N-terminal" evidence="6">
    <location>
        <begin position="25"/>
        <end position="431"/>
    </location>
</feature>
<dbReference type="InterPro" id="IPR001375">
    <property type="entry name" value="Peptidase_S9_cat"/>
</dbReference>
<comment type="caution">
    <text evidence="7">The sequence shown here is derived from an EMBL/GenBank/DDBJ whole genome shotgun (WGS) entry which is preliminary data.</text>
</comment>
<keyword evidence="3" id="KW-0720">Serine protease</keyword>
<feature type="signal peptide" evidence="4">
    <location>
        <begin position="1"/>
        <end position="19"/>
    </location>
</feature>
<dbReference type="SUPFAM" id="SSF50993">
    <property type="entry name" value="Peptidase/esterase 'gauge' domain"/>
    <property type="match status" value="1"/>
</dbReference>
<dbReference type="PRINTS" id="PR00862">
    <property type="entry name" value="PROLIGOPTASE"/>
</dbReference>
<evidence type="ECO:0000256" key="1">
    <source>
        <dbReference type="ARBA" id="ARBA00022670"/>
    </source>
</evidence>
<protein>
    <submittedName>
        <fullName evidence="7">S9 family peptidase</fullName>
    </submittedName>
</protein>
<evidence type="ECO:0000259" key="5">
    <source>
        <dbReference type="Pfam" id="PF00326"/>
    </source>
</evidence>
<dbReference type="Pfam" id="PF00326">
    <property type="entry name" value="Peptidase_S9"/>
    <property type="match status" value="1"/>
</dbReference>
<dbReference type="InterPro" id="IPR002470">
    <property type="entry name" value="Peptidase_S9A"/>
</dbReference>
<accession>A0ABS5DXK0</accession>
<organism evidence="7 8">
    <name type="scientific">Ideonella paludis</name>
    <dbReference type="NCBI Taxonomy" id="1233411"/>
    <lineage>
        <taxon>Bacteria</taxon>
        <taxon>Pseudomonadati</taxon>
        <taxon>Pseudomonadota</taxon>
        <taxon>Betaproteobacteria</taxon>
        <taxon>Burkholderiales</taxon>
        <taxon>Sphaerotilaceae</taxon>
        <taxon>Ideonella</taxon>
    </lineage>
</organism>
<dbReference type="InterPro" id="IPR023302">
    <property type="entry name" value="Pept_S9A_N"/>
</dbReference>
<gene>
    <name evidence="7" type="ORF">KAK11_10650</name>
</gene>
<dbReference type="EMBL" id="JAGQDG010000004">
    <property type="protein sequence ID" value="MBQ0935789.1"/>
    <property type="molecule type" value="Genomic_DNA"/>
</dbReference>
<keyword evidence="8" id="KW-1185">Reference proteome</keyword>
<keyword evidence="2" id="KW-0378">Hydrolase</keyword>
<evidence type="ECO:0000256" key="2">
    <source>
        <dbReference type="ARBA" id="ARBA00022801"/>
    </source>
</evidence>
<dbReference type="Pfam" id="PF02897">
    <property type="entry name" value="Peptidase_S9_N"/>
    <property type="match status" value="1"/>
</dbReference>
<proteinExistence type="predicted"/>
<evidence type="ECO:0000313" key="8">
    <source>
        <dbReference type="Proteomes" id="UP000672097"/>
    </source>
</evidence>
<sequence>MLALIGATSLMTMTPVAHAAAPAPEDPYLWLEDVQGEKPLAWVRERNAASRAVLEAHPDFASNKQRFREILDSTDRIPYAQRDGDYFVNFWRDKSNPRGLWRRTSLTEYRKPNPQWEVLLDLDALGKAENENWVWKGARCLDGASTRCLLLLSRGGADAVVVREFDTATKQFVKDGFNLPEAKTDVTWLDQNRLFVGTDFGPGSQTDSGYPRVVKLWQRGQALSAATTVFEGEKTDVAAGANVDHTPGFKRVTFSRADSFYTSQMFVWTEGQAPVKVDKPADAQFSFWRERVLVELRSDWKVKSSKGEVTWPRGSLLVGDAQAYLKGQRDFTALFTPTATRSLAGFSLTRSQVLLSVLDNVAGRAEAWRFEGSQWKKRDIAAPFPGTLGLSALHDPQVSNDPWAEHFMLTYTDFVTPDSLYLGEAGKDGLERIKSRPAFFDASTVKAEQHFATSKDGTKVPYFVIGAKNRVDDGKNPTLLYGYGGFEQSMQPWYSGGYGTAWFTKGGVLVVANIRGGGEYGPGWHQAAIKANKQKSYDDFAAVAEDLIARKVTSPRHLGIQGGSNGGLLVGAVMVQRPELFNAVVCQVPLLDMRRFHTLLAGASWMAEYGNPDVPEEWAYISKYSPYQNVSKGKTYPKVFFVTSTRDDRVHPAHARKMAARMIEQGHQVLYYENIEGGHGAAADNSQAADRLALEFAFLWQQLKR</sequence>
<dbReference type="PANTHER" id="PTHR42881:SF13">
    <property type="entry name" value="PROLYL ENDOPEPTIDASE"/>
    <property type="match status" value="1"/>
</dbReference>
<keyword evidence="4" id="KW-0732">Signal</keyword>
<keyword evidence="1" id="KW-0645">Protease</keyword>
<dbReference type="PANTHER" id="PTHR42881">
    <property type="entry name" value="PROLYL ENDOPEPTIDASE"/>
    <property type="match status" value="1"/>
</dbReference>
<evidence type="ECO:0000256" key="4">
    <source>
        <dbReference type="SAM" id="SignalP"/>
    </source>
</evidence>
<evidence type="ECO:0000313" key="7">
    <source>
        <dbReference type="EMBL" id="MBQ0935789.1"/>
    </source>
</evidence>
<evidence type="ECO:0000259" key="6">
    <source>
        <dbReference type="Pfam" id="PF02897"/>
    </source>
</evidence>
<evidence type="ECO:0000256" key="3">
    <source>
        <dbReference type="ARBA" id="ARBA00022825"/>
    </source>
</evidence>
<reference evidence="7 8" key="1">
    <citation type="submission" date="2021-04" db="EMBL/GenBank/DDBJ databases">
        <title>The genome sequence of type strain Ideonella paludis KCTC 32238.</title>
        <authorList>
            <person name="Liu Y."/>
        </authorList>
    </citation>
    <scope>NUCLEOTIDE SEQUENCE [LARGE SCALE GENOMIC DNA]</scope>
    <source>
        <strain evidence="7 8">KCTC 32238</strain>
    </source>
</reference>
<dbReference type="InterPro" id="IPR029058">
    <property type="entry name" value="AB_hydrolase_fold"/>
</dbReference>
<feature type="domain" description="Peptidase S9 prolyl oligopeptidase catalytic" evidence="5">
    <location>
        <begin position="501"/>
        <end position="704"/>
    </location>
</feature>